<dbReference type="Pfam" id="PF01814">
    <property type="entry name" value="Hemerythrin"/>
    <property type="match status" value="1"/>
</dbReference>
<dbReference type="InterPro" id="IPR012312">
    <property type="entry name" value="Hemerythrin-like"/>
</dbReference>
<dbReference type="PANTHER" id="PTHR38048:SF2">
    <property type="entry name" value="HEMERYTHRIN-LIKE DOMAIN-CONTAINING PROTEIN"/>
    <property type="match status" value="1"/>
</dbReference>
<dbReference type="OrthoDB" id="58416at2759"/>
<sequence length="257" mass="29283">MSESRQIVHWTASPFALLATPPKADDVPDAFHETACVMVLLHNIIVRGMNTIYHYAPILSSSSVSQRDKADFVTYALAWHEFLHGHHEGEEKYYFPAMESQAGAPGFMDSNVAQHEAFQPGLAEFHDYLTSTSAPTRTGERLREIIDSFAPDLVLHLHDEIPTILALGRAHPNVDIAAIDEVHAKHMLDTVDKFRFIPFMVSNLDHGFEDGKWKHWPPKPPVVVGWLVKWVFPLVYRGAWRFSSCEELRLRDEPMKF</sequence>
<gene>
    <name evidence="2" type="ORF">EXIGLDRAFT_96737</name>
</gene>
<proteinExistence type="predicted"/>
<dbReference type="Gene3D" id="1.20.120.520">
    <property type="entry name" value="nmb1532 protein domain like"/>
    <property type="match status" value="1"/>
</dbReference>
<accession>A0A165H2Y8</accession>
<dbReference type="AlphaFoldDB" id="A0A165H2Y8"/>
<dbReference type="STRING" id="1314781.A0A165H2Y8"/>
<dbReference type="InterPro" id="IPR053206">
    <property type="entry name" value="Dimeric_xanthone_biosynth"/>
</dbReference>
<organism evidence="2 3">
    <name type="scientific">Exidia glandulosa HHB12029</name>
    <dbReference type="NCBI Taxonomy" id="1314781"/>
    <lineage>
        <taxon>Eukaryota</taxon>
        <taxon>Fungi</taxon>
        <taxon>Dikarya</taxon>
        <taxon>Basidiomycota</taxon>
        <taxon>Agaricomycotina</taxon>
        <taxon>Agaricomycetes</taxon>
        <taxon>Auriculariales</taxon>
        <taxon>Exidiaceae</taxon>
        <taxon>Exidia</taxon>
    </lineage>
</organism>
<evidence type="ECO:0000313" key="2">
    <source>
        <dbReference type="EMBL" id="KZV91380.1"/>
    </source>
</evidence>
<dbReference type="EMBL" id="KV426028">
    <property type="protein sequence ID" value="KZV91380.1"/>
    <property type="molecule type" value="Genomic_DNA"/>
</dbReference>
<dbReference type="PANTHER" id="PTHR38048">
    <property type="entry name" value="EXPRESSED PROTEIN"/>
    <property type="match status" value="1"/>
</dbReference>
<reference evidence="2 3" key="1">
    <citation type="journal article" date="2016" name="Mol. Biol. Evol.">
        <title>Comparative Genomics of Early-Diverging Mushroom-Forming Fungi Provides Insights into the Origins of Lignocellulose Decay Capabilities.</title>
        <authorList>
            <person name="Nagy L.G."/>
            <person name="Riley R."/>
            <person name="Tritt A."/>
            <person name="Adam C."/>
            <person name="Daum C."/>
            <person name="Floudas D."/>
            <person name="Sun H."/>
            <person name="Yadav J.S."/>
            <person name="Pangilinan J."/>
            <person name="Larsson K.H."/>
            <person name="Matsuura K."/>
            <person name="Barry K."/>
            <person name="Labutti K."/>
            <person name="Kuo R."/>
            <person name="Ohm R.A."/>
            <person name="Bhattacharya S.S."/>
            <person name="Shirouzu T."/>
            <person name="Yoshinaga Y."/>
            <person name="Martin F.M."/>
            <person name="Grigoriev I.V."/>
            <person name="Hibbett D.S."/>
        </authorList>
    </citation>
    <scope>NUCLEOTIDE SEQUENCE [LARGE SCALE GENOMIC DNA]</scope>
    <source>
        <strain evidence="2 3">HHB12029</strain>
    </source>
</reference>
<evidence type="ECO:0000259" key="1">
    <source>
        <dbReference type="Pfam" id="PF01814"/>
    </source>
</evidence>
<protein>
    <recommendedName>
        <fullName evidence="1">Hemerythrin-like domain-containing protein</fullName>
    </recommendedName>
</protein>
<keyword evidence="3" id="KW-1185">Reference proteome</keyword>
<feature type="domain" description="Hemerythrin-like" evidence="1">
    <location>
        <begin position="42"/>
        <end position="160"/>
    </location>
</feature>
<dbReference type="Proteomes" id="UP000077266">
    <property type="component" value="Unassembled WGS sequence"/>
</dbReference>
<name>A0A165H2Y8_EXIGL</name>
<dbReference type="CDD" id="cd12108">
    <property type="entry name" value="Hr-like"/>
    <property type="match status" value="1"/>
</dbReference>
<evidence type="ECO:0000313" key="3">
    <source>
        <dbReference type="Proteomes" id="UP000077266"/>
    </source>
</evidence>
<dbReference type="InParanoid" id="A0A165H2Y8"/>